<dbReference type="PANTHER" id="PTHR30543:SF21">
    <property type="entry name" value="NAD(P)H-DEPENDENT FMN REDUCTASE LOT6"/>
    <property type="match status" value="1"/>
</dbReference>
<dbReference type="InterPro" id="IPR005025">
    <property type="entry name" value="FMN_Rdtase-like_dom"/>
</dbReference>
<dbReference type="InterPro" id="IPR029039">
    <property type="entry name" value="Flavoprotein-like_sf"/>
</dbReference>
<dbReference type="SUPFAM" id="SSF52218">
    <property type="entry name" value="Flavoproteins"/>
    <property type="match status" value="1"/>
</dbReference>
<proteinExistence type="predicted"/>
<accession>A0ABT0ZRU5</accession>
<organism evidence="2 3">
    <name type="scientific">Pseudonocardia humida</name>
    <dbReference type="NCBI Taxonomy" id="2800819"/>
    <lineage>
        <taxon>Bacteria</taxon>
        <taxon>Bacillati</taxon>
        <taxon>Actinomycetota</taxon>
        <taxon>Actinomycetes</taxon>
        <taxon>Pseudonocardiales</taxon>
        <taxon>Pseudonocardiaceae</taxon>
        <taxon>Pseudonocardia</taxon>
    </lineage>
</organism>
<reference evidence="2" key="1">
    <citation type="submission" date="2021-04" db="EMBL/GenBank/DDBJ databases">
        <title>Pseudonocardia sp. nov., isolated from sandy soil of mangrove forest.</title>
        <authorList>
            <person name="Zan Z."/>
            <person name="Huang R."/>
            <person name="Liu W."/>
        </authorList>
    </citation>
    <scope>NUCLEOTIDE SEQUENCE</scope>
    <source>
        <strain evidence="2">S2-4</strain>
    </source>
</reference>
<protein>
    <submittedName>
        <fullName evidence="2">NAD(P)H-dependent oxidoreductase</fullName>
    </submittedName>
</protein>
<comment type="caution">
    <text evidence="2">The sequence shown here is derived from an EMBL/GenBank/DDBJ whole genome shotgun (WGS) entry which is preliminary data.</text>
</comment>
<gene>
    <name evidence="2" type="ORF">KDL28_00010</name>
</gene>
<dbReference type="Gene3D" id="3.40.50.360">
    <property type="match status" value="1"/>
</dbReference>
<evidence type="ECO:0000313" key="2">
    <source>
        <dbReference type="EMBL" id="MCO1653429.1"/>
    </source>
</evidence>
<evidence type="ECO:0000313" key="3">
    <source>
        <dbReference type="Proteomes" id="UP001165283"/>
    </source>
</evidence>
<feature type="domain" description="NADPH-dependent FMN reductase-like" evidence="1">
    <location>
        <begin position="11"/>
        <end position="147"/>
    </location>
</feature>
<dbReference type="Pfam" id="PF03358">
    <property type="entry name" value="FMN_red"/>
    <property type="match status" value="1"/>
</dbReference>
<dbReference type="InterPro" id="IPR050712">
    <property type="entry name" value="NAD(P)H-dep_reductase"/>
</dbReference>
<dbReference type="Proteomes" id="UP001165283">
    <property type="component" value="Unassembled WGS sequence"/>
</dbReference>
<sequence>MPSPDPARPRTVLGVAGSLRRASVNRALLAAAGHELPTGARLVVYDDLAALPPFDEDAEAGPVHPAVAGLRAAIAAADVLLVATPEYNASLPGVLKNALDWASRPHGSAALAGKPAAAVGAGPGPSGAATAQADLLRVLARAGAVASGGPLPVPAAFRAFGEDGRLLDPERRAALADLLRALCAAAGTRSGAAA</sequence>
<dbReference type="EMBL" id="JAGSOV010000001">
    <property type="protein sequence ID" value="MCO1653429.1"/>
    <property type="molecule type" value="Genomic_DNA"/>
</dbReference>
<name>A0ABT0ZRU5_9PSEU</name>
<dbReference type="RefSeq" id="WP_252435020.1">
    <property type="nucleotide sequence ID" value="NZ_JAGSOV010000001.1"/>
</dbReference>
<dbReference type="PANTHER" id="PTHR30543">
    <property type="entry name" value="CHROMATE REDUCTASE"/>
    <property type="match status" value="1"/>
</dbReference>
<evidence type="ECO:0000259" key="1">
    <source>
        <dbReference type="Pfam" id="PF03358"/>
    </source>
</evidence>
<keyword evidence="3" id="KW-1185">Reference proteome</keyword>